<dbReference type="STRING" id="441959.B8MV71"/>
<organism evidence="3 4">
    <name type="scientific">Talaromyces stipitatus (strain ATCC 10500 / CBS 375.48 / QM 6759 / NRRL 1006)</name>
    <name type="common">Penicillium stipitatum</name>
    <dbReference type="NCBI Taxonomy" id="441959"/>
    <lineage>
        <taxon>Eukaryota</taxon>
        <taxon>Fungi</taxon>
        <taxon>Dikarya</taxon>
        <taxon>Ascomycota</taxon>
        <taxon>Pezizomycotina</taxon>
        <taxon>Eurotiomycetes</taxon>
        <taxon>Eurotiomycetidae</taxon>
        <taxon>Eurotiales</taxon>
        <taxon>Trichocomaceae</taxon>
        <taxon>Talaromyces</taxon>
        <taxon>Talaromyces sect. Talaromyces</taxon>
    </lineage>
</organism>
<dbReference type="InterPro" id="IPR003593">
    <property type="entry name" value="AAA+_ATPase"/>
</dbReference>
<dbReference type="eggNOG" id="KOG0730">
    <property type="taxonomic scope" value="Eukaryota"/>
</dbReference>
<dbReference type="GO" id="GO:0005524">
    <property type="term" value="F:ATP binding"/>
    <property type="evidence" value="ECO:0007669"/>
    <property type="project" value="InterPro"/>
</dbReference>
<dbReference type="SUPFAM" id="SSF52540">
    <property type="entry name" value="P-loop containing nucleoside triphosphate hydrolases"/>
    <property type="match status" value="1"/>
</dbReference>
<feature type="domain" description="AAA+ ATPase" evidence="2">
    <location>
        <begin position="718"/>
        <end position="843"/>
    </location>
</feature>
<dbReference type="SMART" id="SM00382">
    <property type="entry name" value="AAA"/>
    <property type="match status" value="1"/>
</dbReference>
<dbReference type="HOGENOM" id="CLU_004471_6_5_1"/>
<feature type="region of interest" description="Disordered" evidence="1">
    <location>
        <begin position="257"/>
        <end position="294"/>
    </location>
</feature>
<dbReference type="InParanoid" id="B8MV71"/>
<dbReference type="InterPro" id="IPR003959">
    <property type="entry name" value="ATPase_AAA_core"/>
</dbReference>
<gene>
    <name evidence="3" type="ORF">TSTA_008230</name>
</gene>
<dbReference type="Pfam" id="PF22942">
    <property type="entry name" value="DUF7025"/>
    <property type="match status" value="1"/>
</dbReference>
<evidence type="ECO:0000256" key="1">
    <source>
        <dbReference type="SAM" id="MobiDB-lite"/>
    </source>
</evidence>
<evidence type="ECO:0000313" key="3">
    <source>
        <dbReference type="EMBL" id="EED11527.1"/>
    </source>
</evidence>
<dbReference type="PhylomeDB" id="B8MV71"/>
<dbReference type="OrthoDB" id="10042665at2759"/>
<keyword evidence="4" id="KW-1185">Reference proteome</keyword>
<dbReference type="Pfam" id="PF00004">
    <property type="entry name" value="AAA"/>
    <property type="match status" value="1"/>
</dbReference>
<dbReference type="GeneID" id="8110141"/>
<proteinExistence type="predicted"/>
<dbReference type="InterPro" id="IPR054289">
    <property type="entry name" value="DUF7025"/>
</dbReference>
<feature type="region of interest" description="Disordered" evidence="1">
    <location>
        <begin position="1"/>
        <end position="39"/>
    </location>
</feature>
<dbReference type="GO" id="GO:0016887">
    <property type="term" value="F:ATP hydrolysis activity"/>
    <property type="evidence" value="ECO:0007669"/>
    <property type="project" value="InterPro"/>
</dbReference>
<dbReference type="RefSeq" id="XP_002488708.1">
    <property type="nucleotide sequence ID" value="XM_002488663.1"/>
</dbReference>
<protein>
    <recommendedName>
        <fullName evidence="2">AAA+ ATPase domain-containing protein</fullName>
    </recommendedName>
</protein>
<evidence type="ECO:0000259" key="2">
    <source>
        <dbReference type="SMART" id="SM00382"/>
    </source>
</evidence>
<dbReference type="OMA" id="TIVETWD"/>
<dbReference type="Proteomes" id="UP000001745">
    <property type="component" value="Unassembled WGS sequence"/>
</dbReference>
<dbReference type="PANTHER" id="PTHR46411:SF3">
    <property type="entry name" value="AAA+ ATPASE DOMAIN-CONTAINING PROTEIN"/>
    <property type="match status" value="1"/>
</dbReference>
<dbReference type="PANTHER" id="PTHR46411">
    <property type="entry name" value="FAMILY ATPASE, PUTATIVE-RELATED"/>
    <property type="match status" value="1"/>
</dbReference>
<accession>B8MV71</accession>
<dbReference type="EMBL" id="EQ962662">
    <property type="protein sequence ID" value="EED11527.1"/>
    <property type="molecule type" value="Genomic_DNA"/>
</dbReference>
<dbReference type="VEuPathDB" id="FungiDB:TSTA_008230"/>
<sequence length="922" mass="103621">MASSSQERQALPNAQVATPPDSPSHGSPPKHAESNQPIVTKIEKLLSEMKRDPGLAPDSQTAPSIKARLERLVTARDGESSDTAVDTSKLSLVATRTPPNTPRYDGSEPVTIRQLIELLEAAVEAKRMSSSHQTGLADCEHEKHSDSRECLVPMKNPRKSVPILLHQKQHFRVESSLATEIWTIQIQRKVALRPNRERCYKSPISKNSVVGLTPHPMIWDHLFGRDAVNQERVGSLGVESSPSLPTTQRLTSPELLQGCTPIPTVRTPGDDVLDDQEESGPANTQSSPRMEKASRLEVKKVRQIWNKALGDFTHRSADEEKAVDELDTYVLVERFEIDRNGKEMTHVDIKSAYLQDVLRAIFKDVKAVNLRGDKSMSEPHFLFQFLPDLEAHREQKTKDTAENQVAHLDLVISYIREKYASLSQQIYDLLQHGEITYDLLWFLFKPNEIVYTTCDGTGKPRCLRFGIGEEKTTLFGPIFNLDCQYLDSDGEKVGFASIDLNIPKFAGVAYHYHPQKGKVKADLIACGKKFYSLRGSHHYHCKGKAFVVQDDVKVKRNIDSRVMIDAAFFRRMKPNYQQPKIETTLNPGAFDPSAHMMQGFEEISFVDLFPEVDPRDHGWDRDHSPVFNTSEAIATSVRGSADEEYLICSPTIPGFCLSDKFWGEFAVMDIEDIVWSTSLFDRLDIKPEYKELIIASAMSRLGIAEGPRFDDIVPGKGRGLSVMLHGAPGLGKTLTAQAVAEQLQRPLYSVSAGELLHNAGVLEERLQGIFATAKHWNALLLLDEADVFLETRTEKNHFMNGIVAVFLRMLEWFEGVMFLTTNRASNFDPAILSRIHITVEYPGLKQDQRMGIWRSSLDRARTVRGPSDLSDEEINNIVSVGHALAAVKAKQLQYHYVQKAVEMSQKFMNQVNGTEQVNSYFN</sequence>
<dbReference type="AlphaFoldDB" id="B8MV71"/>
<reference evidence="4" key="1">
    <citation type="journal article" date="2015" name="Genome Announc.">
        <title>Genome sequence of the AIDS-associated pathogen Penicillium marneffei (ATCC18224) and its near taxonomic relative Talaromyces stipitatus (ATCC10500).</title>
        <authorList>
            <person name="Nierman W.C."/>
            <person name="Fedorova-Abrams N.D."/>
            <person name="Andrianopoulos A."/>
        </authorList>
    </citation>
    <scope>NUCLEOTIDE SEQUENCE [LARGE SCALE GENOMIC DNA]</scope>
    <source>
        <strain evidence="4">ATCC 10500 / CBS 375.48 / QM 6759 / NRRL 1006</strain>
    </source>
</reference>
<dbReference type="Gene3D" id="3.40.50.300">
    <property type="entry name" value="P-loop containing nucleotide triphosphate hydrolases"/>
    <property type="match status" value="1"/>
</dbReference>
<dbReference type="CDD" id="cd19481">
    <property type="entry name" value="RecA-like_protease"/>
    <property type="match status" value="1"/>
</dbReference>
<dbReference type="InterPro" id="IPR027417">
    <property type="entry name" value="P-loop_NTPase"/>
</dbReference>
<name>B8MV71_TALSN</name>
<evidence type="ECO:0000313" key="4">
    <source>
        <dbReference type="Proteomes" id="UP000001745"/>
    </source>
</evidence>